<proteinExistence type="predicted"/>
<gene>
    <name evidence="1" type="ORF">CEXT_189951</name>
</gene>
<reference evidence="1 2" key="1">
    <citation type="submission" date="2021-06" db="EMBL/GenBank/DDBJ databases">
        <title>Caerostris extrusa draft genome.</title>
        <authorList>
            <person name="Kono N."/>
            <person name="Arakawa K."/>
        </authorList>
    </citation>
    <scope>NUCLEOTIDE SEQUENCE [LARGE SCALE GENOMIC DNA]</scope>
</reference>
<comment type="caution">
    <text evidence="1">The sequence shown here is derived from an EMBL/GenBank/DDBJ whole genome shotgun (WGS) entry which is preliminary data.</text>
</comment>
<dbReference type="Proteomes" id="UP001054945">
    <property type="component" value="Unassembled WGS sequence"/>
</dbReference>
<dbReference type="EMBL" id="BPLR01007597">
    <property type="protein sequence ID" value="GIY18288.1"/>
    <property type="molecule type" value="Genomic_DNA"/>
</dbReference>
<organism evidence="1 2">
    <name type="scientific">Caerostris extrusa</name>
    <name type="common">Bark spider</name>
    <name type="synonym">Caerostris bankana</name>
    <dbReference type="NCBI Taxonomy" id="172846"/>
    <lineage>
        <taxon>Eukaryota</taxon>
        <taxon>Metazoa</taxon>
        <taxon>Ecdysozoa</taxon>
        <taxon>Arthropoda</taxon>
        <taxon>Chelicerata</taxon>
        <taxon>Arachnida</taxon>
        <taxon>Araneae</taxon>
        <taxon>Araneomorphae</taxon>
        <taxon>Entelegynae</taxon>
        <taxon>Araneoidea</taxon>
        <taxon>Araneidae</taxon>
        <taxon>Caerostris</taxon>
    </lineage>
</organism>
<sequence>MKMEPQILRPTILKRTMDSEGACFLKNLVVLVLRNCPSTVLRKFYFGLRGRHSNFLDGINFRKQLLLLEIDLAIYQVDFKEIFNSKCGEKKRFFQMIK</sequence>
<evidence type="ECO:0000313" key="2">
    <source>
        <dbReference type="Proteomes" id="UP001054945"/>
    </source>
</evidence>
<protein>
    <submittedName>
        <fullName evidence="1">Uncharacterized protein</fullName>
    </submittedName>
</protein>
<accession>A0AAV4RDZ7</accession>
<dbReference type="AlphaFoldDB" id="A0AAV4RDZ7"/>
<keyword evidence="2" id="KW-1185">Reference proteome</keyword>
<name>A0AAV4RDZ7_CAEEX</name>
<evidence type="ECO:0000313" key="1">
    <source>
        <dbReference type="EMBL" id="GIY18288.1"/>
    </source>
</evidence>